<name>A0A655UTX9_VIBCL</name>
<gene>
    <name evidence="1" type="ORF">ERS013201_00254</name>
</gene>
<dbReference type="EMBL" id="CWQJ01000001">
    <property type="protein sequence ID" value="CSB55363.1"/>
    <property type="molecule type" value="Genomic_DNA"/>
</dbReference>
<dbReference type="RefSeq" id="WP_032468854.1">
    <property type="nucleotide sequence ID" value="NZ_CP053796.1"/>
</dbReference>
<evidence type="ECO:0000313" key="2">
    <source>
        <dbReference type="Proteomes" id="UP000046067"/>
    </source>
</evidence>
<dbReference type="Proteomes" id="UP000046067">
    <property type="component" value="Unassembled WGS sequence"/>
</dbReference>
<reference evidence="1 2" key="1">
    <citation type="submission" date="2015-07" db="EMBL/GenBank/DDBJ databases">
        <authorList>
            <consortium name="Pathogen Informatics"/>
        </authorList>
    </citation>
    <scope>NUCLEOTIDE SEQUENCE [LARGE SCALE GENOMIC DNA]</scope>
    <source>
        <strain evidence="1 2">A325</strain>
    </source>
</reference>
<protein>
    <submittedName>
        <fullName evidence="1">Uncharacterized protein</fullName>
    </submittedName>
</protein>
<proteinExistence type="predicted"/>
<organism evidence="1 2">
    <name type="scientific">Vibrio cholerae</name>
    <dbReference type="NCBI Taxonomy" id="666"/>
    <lineage>
        <taxon>Bacteria</taxon>
        <taxon>Pseudomonadati</taxon>
        <taxon>Pseudomonadota</taxon>
        <taxon>Gammaproteobacteria</taxon>
        <taxon>Vibrionales</taxon>
        <taxon>Vibrionaceae</taxon>
        <taxon>Vibrio</taxon>
    </lineage>
</organism>
<dbReference type="AlphaFoldDB" id="A0A655UTX9"/>
<evidence type="ECO:0000313" key="1">
    <source>
        <dbReference type="EMBL" id="CSB55363.1"/>
    </source>
</evidence>
<accession>A0A655UTX9</accession>
<sequence length="85" mass="9491">MSTIVFRNSQEAFIHKNVLKILLSEGHEEINANRGADFSVEVYRSTASFGRGGKCFEYCLGRARVLLLPAKKSAEKTKRTRSKAA</sequence>